<dbReference type="SUPFAM" id="SSF48208">
    <property type="entry name" value="Six-hairpin glycosidases"/>
    <property type="match status" value="1"/>
</dbReference>
<dbReference type="EMBL" id="JBHUPB010000001">
    <property type="protein sequence ID" value="MFD2965824.1"/>
    <property type="molecule type" value="Genomic_DNA"/>
</dbReference>
<dbReference type="InterPro" id="IPR010905">
    <property type="entry name" value="Glyco_hydro_88"/>
</dbReference>
<dbReference type="PROSITE" id="PS51257">
    <property type="entry name" value="PROKAR_LIPOPROTEIN"/>
    <property type="match status" value="1"/>
</dbReference>
<dbReference type="InterPro" id="IPR012341">
    <property type="entry name" value="6hp_glycosidase-like_sf"/>
</dbReference>
<keyword evidence="1 4" id="KW-0378">Hydrolase</keyword>
<comment type="caution">
    <text evidence="4">The sequence shown here is derived from an EMBL/GenBank/DDBJ whole genome shotgun (WGS) entry which is preliminary data.</text>
</comment>
<dbReference type="Proteomes" id="UP001597525">
    <property type="component" value="Unassembled WGS sequence"/>
</dbReference>
<accession>A0ABW6BBC7</accession>
<evidence type="ECO:0000256" key="1">
    <source>
        <dbReference type="ARBA" id="ARBA00022801"/>
    </source>
</evidence>
<evidence type="ECO:0000256" key="3">
    <source>
        <dbReference type="SAM" id="SignalP"/>
    </source>
</evidence>
<evidence type="ECO:0000256" key="2">
    <source>
        <dbReference type="ARBA" id="ARBA00038358"/>
    </source>
</evidence>
<evidence type="ECO:0000313" key="4">
    <source>
        <dbReference type="EMBL" id="MFD2965824.1"/>
    </source>
</evidence>
<evidence type="ECO:0000313" key="5">
    <source>
        <dbReference type="Proteomes" id="UP001597525"/>
    </source>
</evidence>
<protein>
    <submittedName>
        <fullName evidence="4">Glycoside hydrolase family 88 protein</fullName>
    </submittedName>
</protein>
<gene>
    <name evidence="4" type="ORF">ACFS7Y_00365</name>
</gene>
<dbReference type="Pfam" id="PF07470">
    <property type="entry name" value="Glyco_hydro_88"/>
    <property type="match status" value="1"/>
</dbReference>
<organism evidence="4 5">
    <name type="scientific">Sphingobacterium bambusae</name>
    <dbReference type="NCBI Taxonomy" id="662858"/>
    <lineage>
        <taxon>Bacteria</taxon>
        <taxon>Pseudomonadati</taxon>
        <taxon>Bacteroidota</taxon>
        <taxon>Sphingobacteriia</taxon>
        <taxon>Sphingobacteriales</taxon>
        <taxon>Sphingobacteriaceae</taxon>
        <taxon>Sphingobacterium</taxon>
    </lineage>
</organism>
<sequence>MKSKYIKSLDMICRPLCLYLILLGLTACSATRAQTNDTSVEATVDSALAFAEKQSLLLAKKYEKQHDQLPRTFQQDKDISSDSRWWCSGFFPGVLWLLYEAHPSAELLAYAKRYTQRVEREQYTTDNHDVGFMIFCSFGNGYRLTKDPHYRSVILTAAKSLSTRYDPAVGLIRSWDHNREQWQYPVIIDNIMNLELLLWAANQSEDSTYSAMVRSHADRTMQHHFRSDYSSYHVVSYDTLSALPHHKQTHQGFSDESSWSRGQAWGLYGYTYLYRETKDRRYLQQAQHIADYLLDHPHMPEDGIPYWDYDSPDIPNTPRDASAASIMASALVELSDFVDGELSHKYRDFAKLQITTLASPRYTAKLGENGGFILKHSVGAYPLHSEIDVPLTYADYYYVEALNKLKKKR</sequence>
<dbReference type="InterPro" id="IPR008928">
    <property type="entry name" value="6-hairpin_glycosidase_sf"/>
</dbReference>
<name>A0ABW6BBC7_9SPHI</name>
<comment type="similarity">
    <text evidence="2">Belongs to the glycosyl hydrolase 88 family.</text>
</comment>
<keyword evidence="3" id="KW-0732">Signal</keyword>
<dbReference type="RefSeq" id="WP_320184704.1">
    <property type="nucleotide sequence ID" value="NZ_CP138332.1"/>
</dbReference>
<feature type="chain" id="PRO_5045930329" evidence="3">
    <location>
        <begin position="34"/>
        <end position="409"/>
    </location>
</feature>
<feature type="signal peptide" evidence="3">
    <location>
        <begin position="1"/>
        <end position="33"/>
    </location>
</feature>
<dbReference type="InterPro" id="IPR052369">
    <property type="entry name" value="UG_Glycosaminoglycan_Hydrolase"/>
</dbReference>
<proteinExistence type="inferred from homology"/>
<dbReference type="PANTHER" id="PTHR36845">
    <property type="entry name" value="HYDROLASE, PUTATIVE (AFU_ORTHOLOGUE AFUA_7G05090)-RELATED"/>
    <property type="match status" value="1"/>
</dbReference>
<keyword evidence="5" id="KW-1185">Reference proteome</keyword>
<dbReference type="GO" id="GO:0016787">
    <property type="term" value="F:hydrolase activity"/>
    <property type="evidence" value="ECO:0007669"/>
    <property type="project" value="UniProtKB-KW"/>
</dbReference>
<dbReference type="Gene3D" id="1.50.10.10">
    <property type="match status" value="1"/>
</dbReference>
<reference evidence="5" key="1">
    <citation type="journal article" date="2019" name="Int. J. Syst. Evol. Microbiol.">
        <title>The Global Catalogue of Microorganisms (GCM) 10K type strain sequencing project: providing services to taxonomists for standard genome sequencing and annotation.</title>
        <authorList>
            <consortium name="The Broad Institute Genomics Platform"/>
            <consortium name="The Broad Institute Genome Sequencing Center for Infectious Disease"/>
            <person name="Wu L."/>
            <person name="Ma J."/>
        </authorList>
    </citation>
    <scope>NUCLEOTIDE SEQUENCE [LARGE SCALE GENOMIC DNA]</scope>
    <source>
        <strain evidence="5">KCTC 22814</strain>
    </source>
</reference>
<dbReference type="PANTHER" id="PTHR36845:SF1">
    <property type="entry name" value="HYDROLASE, PUTATIVE (AFU_ORTHOLOGUE AFUA_7G05090)-RELATED"/>
    <property type="match status" value="1"/>
</dbReference>